<dbReference type="AlphaFoldDB" id="A0A1N7MZ63"/>
<evidence type="ECO:0000256" key="1">
    <source>
        <dbReference type="ARBA" id="ARBA00009437"/>
    </source>
</evidence>
<dbReference type="PROSITE" id="PS50931">
    <property type="entry name" value="HTH_LYSR"/>
    <property type="match status" value="1"/>
</dbReference>
<evidence type="ECO:0000313" key="7">
    <source>
        <dbReference type="Proteomes" id="UP000185678"/>
    </source>
</evidence>
<dbReference type="InterPro" id="IPR036390">
    <property type="entry name" value="WH_DNA-bd_sf"/>
</dbReference>
<dbReference type="STRING" id="80876.SAMN05421779_104452"/>
<dbReference type="FunFam" id="1.10.10.10:FF:000001">
    <property type="entry name" value="LysR family transcriptional regulator"/>
    <property type="match status" value="1"/>
</dbReference>
<dbReference type="PRINTS" id="PR00039">
    <property type="entry name" value="HTHLYSR"/>
</dbReference>
<keyword evidence="2" id="KW-0805">Transcription regulation</keyword>
<evidence type="ECO:0000256" key="4">
    <source>
        <dbReference type="ARBA" id="ARBA00023163"/>
    </source>
</evidence>
<dbReference type="SUPFAM" id="SSF46785">
    <property type="entry name" value="Winged helix' DNA-binding domain"/>
    <property type="match status" value="1"/>
</dbReference>
<dbReference type="InterPro" id="IPR050176">
    <property type="entry name" value="LTTR"/>
</dbReference>
<dbReference type="SUPFAM" id="SSF53850">
    <property type="entry name" value="Periplasmic binding protein-like II"/>
    <property type="match status" value="1"/>
</dbReference>
<dbReference type="GO" id="GO:0003677">
    <property type="term" value="F:DNA binding"/>
    <property type="evidence" value="ECO:0007669"/>
    <property type="project" value="UniProtKB-KW"/>
</dbReference>
<evidence type="ECO:0000313" key="6">
    <source>
        <dbReference type="EMBL" id="SIS91406.1"/>
    </source>
</evidence>
<organism evidence="6 7">
    <name type="scientific">Insolitispirillum peregrinum</name>
    <dbReference type="NCBI Taxonomy" id="80876"/>
    <lineage>
        <taxon>Bacteria</taxon>
        <taxon>Pseudomonadati</taxon>
        <taxon>Pseudomonadota</taxon>
        <taxon>Alphaproteobacteria</taxon>
        <taxon>Rhodospirillales</taxon>
        <taxon>Novispirillaceae</taxon>
        <taxon>Insolitispirillum</taxon>
    </lineage>
</organism>
<evidence type="ECO:0000256" key="2">
    <source>
        <dbReference type="ARBA" id="ARBA00023015"/>
    </source>
</evidence>
<dbReference type="Gene3D" id="3.40.190.10">
    <property type="entry name" value="Periplasmic binding protein-like II"/>
    <property type="match status" value="2"/>
</dbReference>
<dbReference type="Pfam" id="PF03466">
    <property type="entry name" value="LysR_substrate"/>
    <property type="match status" value="1"/>
</dbReference>
<keyword evidence="3 6" id="KW-0238">DNA-binding</keyword>
<evidence type="ECO:0000256" key="3">
    <source>
        <dbReference type="ARBA" id="ARBA00023125"/>
    </source>
</evidence>
<keyword evidence="4" id="KW-0804">Transcription</keyword>
<proteinExistence type="inferred from homology"/>
<gene>
    <name evidence="6" type="ORF">SAMN05421779_104452</name>
</gene>
<evidence type="ECO:0000259" key="5">
    <source>
        <dbReference type="PROSITE" id="PS50931"/>
    </source>
</evidence>
<reference evidence="6 7" key="1">
    <citation type="submission" date="2017-01" db="EMBL/GenBank/DDBJ databases">
        <authorList>
            <person name="Mah S.A."/>
            <person name="Swanson W.J."/>
            <person name="Moy G.W."/>
            <person name="Vacquier V.D."/>
        </authorList>
    </citation>
    <scope>NUCLEOTIDE SEQUENCE [LARGE SCALE GENOMIC DNA]</scope>
    <source>
        <strain evidence="6 7">DSM 11589</strain>
    </source>
</reference>
<dbReference type="Proteomes" id="UP000185678">
    <property type="component" value="Unassembled WGS sequence"/>
</dbReference>
<dbReference type="Pfam" id="PF00126">
    <property type="entry name" value="HTH_1"/>
    <property type="match status" value="1"/>
</dbReference>
<dbReference type="InterPro" id="IPR036388">
    <property type="entry name" value="WH-like_DNA-bd_sf"/>
</dbReference>
<dbReference type="OrthoDB" id="9789529at2"/>
<keyword evidence="7" id="KW-1185">Reference proteome</keyword>
<dbReference type="PANTHER" id="PTHR30579">
    <property type="entry name" value="TRANSCRIPTIONAL REGULATOR"/>
    <property type="match status" value="1"/>
</dbReference>
<dbReference type="InterPro" id="IPR005119">
    <property type="entry name" value="LysR_subst-bd"/>
</dbReference>
<comment type="similarity">
    <text evidence="1">Belongs to the LysR transcriptional regulatory family.</text>
</comment>
<dbReference type="GO" id="GO:0003700">
    <property type="term" value="F:DNA-binding transcription factor activity"/>
    <property type="evidence" value="ECO:0007669"/>
    <property type="project" value="InterPro"/>
</dbReference>
<dbReference type="InterPro" id="IPR000847">
    <property type="entry name" value="LysR_HTH_N"/>
</dbReference>
<dbReference type="EMBL" id="FTOA01000004">
    <property type="protein sequence ID" value="SIS91406.1"/>
    <property type="molecule type" value="Genomic_DNA"/>
</dbReference>
<dbReference type="PANTHER" id="PTHR30579:SF7">
    <property type="entry name" value="HTH-TYPE TRANSCRIPTIONAL REGULATOR LRHA-RELATED"/>
    <property type="match status" value="1"/>
</dbReference>
<dbReference type="Gene3D" id="1.10.10.10">
    <property type="entry name" value="Winged helix-like DNA-binding domain superfamily/Winged helix DNA-binding domain"/>
    <property type="match status" value="1"/>
</dbReference>
<feature type="domain" description="HTH lysR-type" evidence="5">
    <location>
        <begin position="2"/>
        <end position="59"/>
    </location>
</feature>
<protein>
    <submittedName>
        <fullName evidence="6">DNA-binding transcriptional regulator, LysR family</fullName>
    </submittedName>
</protein>
<dbReference type="RefSeq" id="WP_076400860.1">
    <property type="nucleotide sequence ID" value="NZ_FTOA01000004.1"/>
</dbReference>
<sequence length="284" mass="30936">MLDLTHVRSFLMVSDVGSFSLAARRLGLNQSTISQHVRRLEDRLGRRLLVRDTHHVALTADGEALLPDARLMLALASKVDQHFSAANLRGHLRLGVSEDLVGRQLPLILDAFACAHPSVDLALTVALSAPLFAMQDAGEIDLVFAKRRVGETRGRFVCREPLVWLARDPERLGQARPLPLIAFSPPSITRAIALETLERAGIPWRLSCTCESLSGLTAAARAGMGVFVQPRRLAPSGLREVSPDLLPPLDDVEFILVARKGADQALVRALSDEVMRTMAGMPVV</sequence>
<accession>A0A1N7MZ63</accession>
<name>A0A1N7MZ63_9PROT</name>